<evidence type="ECO:0000313" key="1">
    <source>
        <dbReference type="EMBL" id="ARK07851.1"/>
    </source>
</evidence>
<accession>A0A1W6DY74</accession>
<reference evidence="1 2" key="1">
    <citation type="submission" date="2017-04" db="EMBL/GenBank/DDBJ databases">
        <title>Complete genome sequence and characterization of temperature-dependent bacteriophage phiA8-29 infecting Aeromonas.</title>
        <authorList>
            <person name="He Y."/>
            <person name="Yang H."/>
        </authorList>
    </citation>
    <scope>NUCLEOTIDE SEQUENCE [LARGE SCALE GENOMIC DNA]</scope>
</reference>
<evidence type="ECO:0000313" key="2">
    <source>
        <dbReference type="Proteomes" id="UP000221506"/>
    </source>
</evidence>
<name>A0A1W6DY74_9CAUD</name>
<dbReference type="Proteomes" id="UP000221506">
    <property type="component" value="Segment"/>
</dbReference>
<gene>
    <name evidence="1" type="ORF">phiA829_031</name>
</gene>
<keyword evidence="2" id="KW-1185">Reference proteome</keyword>
<dbReference type="EMBL" id="KY914485">
    <property type="protein sequence ID" value="ARK07851.1"/>
    <property type="molecule type" value="Genomic_DNA"/>
</dbReference>
<proteinExistence type="predicted"/>
<protein>
    <submittedName>
        <fullName evidence="1">Uncharacterized protein</fullName>
    </submittedName>
</protein>
<organism evidence="1 2">
    <name type="scientific">Aeromonas phage phiA8-29</name>
    <dbReference type="NCBI Taxonomy" id="1978922"/>
    <lineage>
        <taxon>Viruses</taxon>
        <taxon>Duplodnaviria</taxon>
        <taxon>Heunggongvirae</taxon>
        <taxon>Uroviricota</taxon>
        <taxon>Caudoviricetes</taxon>
        <taxon>Pantevenvirales</taxon>
        <taxon>Ackermannviridae</taxon>
        <taxon>Tedavirus</taxon>
        <taxon>Tedavirus A829</taxon>
    </lineage>
</organism>
<sequence>MEKPLQLTKDLGVFYRVRDRSNNPLTVPLPYEDAKEIFDSLNHEVSRSELVDTLKDHKSVFDDLFGHCCSNGVFNAWNKPFDCTKLNEVSHKTERLLKAEQLYELQWLSRFGASLPSPLSPLDVNAKSWVYVRGLGVFTIQPSHHHLFLSGMLALKHWNSLGWHSVRQAEIAVSVDTFRASDLFMNVTPGVMIKSSLRDSPLMVSPGELTKEEEEFLEMYGKNGLVDIMSQEGCDYIDKLRLKFLPK</sequence>